<dbReference type="AlphaFoldDB" id="A0A644ZZ82"/>
<dbReference type="GO" id="GO:0034256">
    <property type="term" value="F:chlorophyll(ide) b reductase activity"/>
    <property type="evidence" value="ECO:0007669"/>
    <property type="project" value="TreeGrafter"/>
</dbReference>
<dbReference type="CDD" id="cd05233">
    <property type="entry name" value="SDR_c"/>
    <property type="match status" value="1"/>
</dbReference>
<dbReference type="PROSITE" id="PS00061">
    <property type="entry name" value="ADH_SHORT"/>
    <property type="match status" value="1"/>
</dbReference>
<dbReference type="InterPro" id="IPR020904">
    <property type="entry name" value="Sc_DH/Rdtase_CS"/>
</dbReference>
<proteinExistence type="predicted"/>
<dbReference type="GO" id="GO:0015996">
    <property type="term" value="P:chlorophyll catabolic process"/>
    <property type="evidence" value="ECO:0007669"/>
    <property type="project" value="TreeGrafter"/>
</dbReference>
<dbReference type="EMBL" id="VSSQ01010287">
    <property type="protein sequence ID" value="MPM43923.1"/>
    <property type="molecule type" value="Genomic_DNA"/>
</dbReference>
<comment type="caution">
    <text evidence="1">The sequence shown here is derived from an EMBL/GenBank/DDBJ whole genome shotgun (WGS) entry which is preliminary data.</text>
</comment>
<dbReference type="PRINTS" id="PR00080">
    <property type="entry name" value="SDRFAMILY"/>
</dbReference>
<protein>
    <submittedName>
        <fullName evidence="1">3-phenylpropionate-dihydrodiol/cinnamic acid-dihydrodiol dehydrogenase</fullName>
        <ecNumber evidence="1">1.3.1.87</ecNumber>
    </submittedName>
</protein>
<accession>A0A644ZZ82</accession>
<dbReference type="PANTHER" id="PTHR24314:SF21">
    <property type="entry name" value="CHLOROPHYLL(IDE) B REDUCTASE NYC1, CHLOROPLASTIC-RELATED"/>
    <property type="match status" value="1"/>
</dbReference>
<dbReference type="InterPro" id="IPR052625">
    <property type="entry name" value="Chl_b_Red"/>
</dbReference>
<dbReference type="GO" id="GO:0010304">
    <property type="term" value="P:PSII associated light-harvesting complex II catabolic process"/>
    <property type="evidence" value="ECO:0007669"/>
    <property type="project" value="TreeGrafter"/>
</dbReference>
<dbReference type="EC" id="1.3.1.87" evidence="1"/>
<dbReference type="InterPro" id="IPR002347">
    <property type="entry name" value="SDR_fam"/>
</dbReference>
<dbReference type="Gene3D" id="3.40.50.720">
    <property type="entry name" value="NAD(P)-binding Rossmann-like Domain"/>
    <property type="match status" value="1"/>
</dbReference>
<keyword evidence="1" id="KW-0560">Oxidoreductase</keyword>
<dbReference type="Pfam" id="PF00106">
    <property type="entry name" value="adh_short"/>
    <property type="match status" value="1"/>
</dbReference>
<organism evidence="1">
    <name type="scientific">bioreactor metagenome</name>
    <dbReference type="NCBI Taxonomy" id="1076179"/>
    <lineage>
        <taxon>unclassified sequences</taxon>
        <taxon>metagenomes</taxon>
        <taxon>ecological metagenomes</taxon>
    </lineage>
</organism>
<reference evidence="1" key="1">
    <citation type="submission" date="2019-08" db="EMBL/GenBank/DDBJ databases">
        <authorList>
            <person name="Kucharzyk K."/>
            <person name="Murdoch R.W."/>
            <person name="Higgins S."/>
            <person name="Loffler F."/>
        </authorList>
    </citation>
    <scope>NUCLEOTIDE SEQUENCE</scope>
</reference>
<dbReference type="GO" id="GO:0018498">
    <property type="term" value="F:2,3-dihydroxy-2,3-dihydro-phenylpropionate dehydrogenase activity"/>
    <property type="evidence" value="ECO:0007669"/>
    <property type="project" value="UniProtKB-EC"/>
</dbReference>
<name>A0A644ZZ82_9ZZZZ</name>
<dbReference type="PRINTS" id="PR00081">
    <property type="entry name" value="GDHRDH"/>
</dbReference>
<sequence length="262" mass="28784">MKSIVITGSTRGIGLAMAKEFLRAGCRVTLSGRGETLAQGTRETLRAFEGSYQYVPCNVQQISQLQALWNAATDRFGAVDIWINNAGQNVPHERIADTEERYVREVVETNLLGMVFGAQVAARGMLKQGYGAIYSMEGLGSNDMIQIKTVLYGTSKRALTYFMKGLAKELAGSGVIAGRLSPGMMLTDFITKTPDGAPAAIETDGSFQKIFNILADRPETVAAFFVPRILRNTKNDRQIAWLTGCKSARRFLCAPFRKRKLI</sequence>
<gene>
    <name evidence="1" type="primary">hcaB_12</name>
    <name evidence="1" type="ORF">SDC9_90601</name>
</gene>
<dbReference type="InterPro" id="IPR036291">
    <property type="entry name" value="NAD(P)-bd_dom_sf"/>
</dbReference>
<dbReference type="PANTHER" id="PTHR24314">
    <property type="entry name" value="NON-SPECIFIC LIPID TRANSFER PROTEIN-RELATED"/>
    <property type="match status" value="1"/>
</dbReference>
<dbReference type="SUPFAM" id="SSF51735">
    <property type="entry name" value="NAD(P)-binding Rossmann-fold domains"/>
    <property type="match status" value="1"/>
</dbReference>
<evidence type="ECO:0000313" key="1">
    <source>
        <dbReference type="EMBL" id="MPM43923.1"/>
    </source>
</evidence>